<evidence type="ECO:0000259" key="12">
    <source>
        <dbReference type="Pfam" id="PF00933"/>
    </source>
</evidence>
<dbReference type="PANTHER" id="PTHR30480">
    <property type="entry name" value="BETA-HEXOSAMINIDASE-RELATED"/>
    <property type="match status" value="1"/>
</dbReference>
<comment type="pathway">
    <text evidence="10 11">Cell wall biogenesis; peptidoglycan recycling.</text>
</comment>
<evidence type="ECO:0000256" key="3">
    <source>
        <dbReference type="ARBA" id="ARBA00022618"/>
    </source>
</evidence>
<dbReference type="HAMAP" id="MF_00364">
    <property type="entry name" value="NagZ"/>
    <property type="match status" value="1"/>
</dbReference>
<keyword evidence="7 11" id="KW-0326">Glycosidase</keyword>
<dbReference type="InterPro" id="IPR050226">
    <property type="entry name" value="NagZ_Beta-hexosaminidase"/>
</dbReference>
<dbReference type="NCBIfam" id="NF003740">
    <property type="entry name" value="PRK05337.1"/>
    <property type="match status" value="1"/>
</dbReference>
<dbReference type="EMBL" id="DRLF01000197">
    <property type="protein sequence ID" value="HEC06294.1"/>
    <property type="molecule type" value="Genomic_DNA"/>
</dbReference>
<evidence type="ECO:0000256" key="7">
    <source>
        <dbReference type="ARBA" id="ARBA00023295"/>
    </source>
</evidence>
<dbReference type="InterPro" id="IPR019800">
    <property type="entry name" value="Glyco_hydro_3_AS"/>
</dbReference>
<dbReference type="PANTHER" id="PTHR30480:SF13">
    <property type="entry name" value="BETA-HEXOSAMINIDASE"/>
    <property type="match status" value="1"/>
</dbReference>
<evidence type="ECO:0000256" key="9">
    <source>
        <dbReference type="ARBA" id="ARBA00023316"/>
    </source>
</evidence>
<sequence>MTHGPLMLDLAGTVLTPEERELLLHPATGGVILFSRNYETPEQVRALVKEIHDLRSPALLVSVDQEGGRVQRFREGFSRLPAASKFGVLHSSHPQKAIDAAHHIGWLMAAELRAVGVDFSFAPVLDLQTDISQVIGDRAFSDDPLLVGKLAFSWAAGAREAGMPSVGKHFPGHGCVEADSHLDLPVDNRRFSEIWDHDLLPFRHMVENNLEGLMPAHVVYAAVDERPAGYSPYWIQEVLRQRMGFGGVVFSDDLSMAAANIAGDYSERAATALEAGCDMILVCNNPEGASEVLTSLAEYCDPVSQVRLARMHGKGQVSSGDLREDPRWLRAMEYLNLLDGEESLDLEL</sequence>
<evidence type="ECO:0000256" key="8">
    <source>
        <dbReference type="ARBA" id="ARBA00023306"/>
    </source>
</evidence>
<keyword evidence="8 11" id="KW-0131">Cell cycle</keyword>
<keyword evidence="3 11" id="KW-0132">Cell division</keyword>
<gene>
    <name evidence="11 13" type="primary">nagZ</name>
    <name evidence="13" type="ORF">ENJ12_05560</name>
</gene>
<evidence type="ECO:0000256" key="10">
    <source>
        <dbReference type="ARBA" id="ARBA00037880"/>
    </source>
</evidence>
<dbReference type="UniPathway" id="UPA00544"/>
<protein>
    <recommendedName>
        <fullName evidence="11">Beta-hexosaminidase</fullName>
        <ecNumber evidence="11">3.2.1.52</ecNumber>
    </recommendedName>
    <alternativeName>
        <fullName evidence="11">Beta-N-acetylhexosaminidase</fullName>
    </alternativeName>
    <alternativeName>
        <fullName evidence="11">N-acetyl-beta-glucosaminidase</fullName>
    </alternativeName>
</protein>
<evidence type="ECO:0000256" key="2">
    <source>
        <dbReference type="ARBA" id="ARBA00022490"/>
    </source>
</evidence>
<feature type="binding site" evidence="11">
    <location>
        <position position="138"/>
    </location>
    <ligand>
        <name>substrate</name>
    </ligand>
</feature>
<dbReference type="SUPFAM" id="SSF51445">
    <property type="entry name" value="(Trans)glycosidases"/>
    <property type="match status" value="1"/>
</dbReference>
<feature type="active site" description="Nucleophile" evidence="11">
    <location>
        <position position="252"/>
    </location>
</feature>
<evidence type="ECO:0000256" key="11">
    <source>
        <dbReference type="HAMAP-Rule" id="MF_00364"/>
    </source>
</evidence>
<feature type="site" description="Important for catalytic activity" evidence="11">
    <location>
        <position position="179"/>
    </location>
</feature>
<evidence type="ECO:0000256" key="6">
    <source>
        <dbReference type="ARBA" id="ARBA00022984"/>
    </source>
</evidence>
<feature type="binding site" evidence="11">
    <location>
        <position position="64"/>
    </location>
    <ligand>
        <name>substrate</name>
    </ligand>
</feature>
<dbReference type="InterPro" id="IPR036962">
    <property type="entry name" value="Glyco_hydro_3_N_sf"/>
</dbReference>
<accession>A0A831RUV1</accession>
<dbReference type="EC" id="3.2.1.52" evidence="11"/>
<dbReference type="AlphaFoldDB" id="A0A831RUV1"/>
<comment type="similarity">
    <text evidence="11">Belongs to the glycosyl hydrolase 3 family. NagZ subfamily.</text>
</comment>
<evidence type="ECO:0000256" key="1">
    <source>
        <dbReference type="ARBA" id="ARBA00001231"/>
    </source>
</evidence>
<proteinExistence type="inferred from homology"/>
<dbReference type="GO" id="GO:0071555">
    <property type="term" value="P:cell wall organization"/>
    <property type="evidence" value="ECO:0007669"/>
    <property type="project" value="UniProtKB-KW"/>
</dbReference>
<keyword evidence="5 11" id="KW-0133">Cell shape</keyword>
<dbReference type="GO" id="GO:0004563">
    <property type="term" value="F:beta-N-acetylhexosaminidase activity"/>
    <property type="evidence" value="ECO:0007669"/>
    <property type="project" value="UniProtKB-UniRule"/>
</dbReference>
<feature type="domain" description="Glycoside hydrolase family 3 N-terminal" evidence="12">
    <location>
        <begin position="17"/>
        <end position="295"/>
    </location>
</feature>
<feature type="binding site" evidence="11">
    <location>
        <position position="72"/>
    </location>
    <ligand>
        <name>substrate</name>
    </ligand>
</feature>
<reference evidence="13" key="1">
    <citation type="journal article" date="2020" name="mSystems">
        <title>Genome- and Community-Level Interaction Insights into Carbon Utilization and Element Cycling Functions of Hydrothermarchaeota in Hydrothermal Sediment.</title>
        <authorList>
            <person name="Zhou Z."/>
            <person name="Liu Y."/>
            <person name="Xu W."/>
            <person name="Pan J."/>
            <person name="Luo Z.H."/>
            <person name="Li M."/>
        </authorList>
    </citation>
    <scope>NUCLEOTIDE SEQUENCE [LARGE SCALE GENOMIC DNA]</scope>
    <source>
        <strain evidence="13">HyVt-458</strain>
    </source>
</reference>
<dbReference type="Proteomes" id="UP000886339">
    <property type="component" value="Unassembled WGS sequence"/>
</dbReference>
<dbReference type="GO" id="GO:0005975">
    <property type="term" value="P:carbohydrate metabolic process"/>
    <property type="evidence" value="ECO:0007669"/>
    <property type="project" value="InterPro"/>
</dbReference>
<feature type="active site" description="Proton donor/acceptor" evidence="11">
    <location>
        <position position="181"/>
    </location>
</feature>
<dbReference type="InterPro" id="IPR017853">
    <property type="entry name" value="GH"/>
</dbReference>
<dbReference type="InterPro" id="IPR001764">
    <property type="entry name" value="Glyco_hydro_3_N"/>
</dbReference>
<comment type="caution">
    <text evidence="13">The sequence shown here is derived from an EMBL/GenBank/DDBJ whole genome shotgun (WGS) entry which is preliminary data.</text>
</comment>
<keyword evidence="9 11" id="KW-0961">Cell wall biogenesis/degradation</keyword>
<dbReference type="GO" id="GO:0051301">
    <property type="term" value="P:cell division"/>
    <property type="evidence" value="ECO:0007669"/>
    <property type="project" value="UniProtKB-KW"/>
</dbReference>
<evidence type="ECO:0000256" key="5">
    <source>
        <dbReference type="ARBA" id="ARBA00022960"/>
    </source>
</evidence>
<dbReference type="PROSITE" id="PS00775">
    <property type="entry name" value="GLYCOSYL_HYDROL_F3"/>
    <property type="match status" value="1"/>
</dbReference>
<keyword evidence="2 11" id="KW-0963">Cytoplasm</keyword>
<comment type="subcellular location">
    <subcellularLocation>
        <location evidence="11">Cytoplasm</location>
    </subcellularLocation>
</comment>
<comment type="function">
    <text evidence="11">Plays a role in peptidoglycan recycling by cleaving the terminal beta-1,4-linked N-acetylglucosamine (GlcNAc) from peptide-linked peptidoglycan fragments, giving rise to free GlcNAc, anhydro-N-acetylmuramic acid and anhydro-N-acetylmuramic acid-linked peptides.</text>
</comment>
<dbReference type="FunFam" id="3.20.20.300:FF:000001">
    <property type="entry name" value="Beta-hexosaminidase"/>
    <property type="match status" value="1"/>
</dbReference>
<dbReference type="GO" id="GO:0009252">
    <property type="term" value="P:peptidoglycan biosynthetic process"/>
    <property type="evidence" value="ECO:0007669"/>
    <property type="project" value="UniProtKB-KW"/>
</dbReference>
<dbReference type="InterPro" id="IPR022956">
    <property type="entry name" value="Beta_hexosaminidase_bac"/>
</dbReference>
<dbReference type="GO" id="GO:0005737">
    <property type="term" value="C:cytoplasm"/>
    <property type="evidence" value="ECO:0007669"/>
    <property type="project" value="UniProtKB-SubCell"/>
</dbReference>
<evidence type="ECO:0000313" key="13">
    <source>
        <dbReference type="EMBL" id="HEC06294.1"/>
    </source>
</evidence>
<dbReference type="GO" id="GO:0008360">
    <property type="term" value="P:regulation of cell shape"/>
    <property type="evidence" value="ECO:0007669"/>
    <property type="project" value="UniProtKB-KW"/>
</dbReference>
<evidence type="ECO:0000256" key="4">
    <source>
        <dbReference type="ARBA" id="ARBA00022801"/>
    </source>
</evidence>
<name>A0A831RUV1_9GAMM</name>
<keyword evidence="4 11" id="KW-0378">Hydrolase</keyword>
<dbReference type="GO" id="GO:0009254">
    <property type="term" value="P:peptidoglycan turnover"/>
    <property type="evidence" value="ECO:0007669"/>
    <property type="project" value="UniProtKB-UniRule"/>
</dbReference>
<organism evidence="13">
    <name type="scientific">Thiolapillus brandeum</name>
    <dbReference type="NCBI Taxonomy" id="1076588"/>
    <lineage>
        <taxon>Bacteria</taxon>
        <taxon>Pseudomonadati</taxon>
        <taxon>Pseudomonadota</taxon>
        <taxon>Gammaproteobacteria</taxon>
        <taxon>Chromatiales</taxon>
        <taxon>Sedimenticolaceae</taxon>
        <taxon>Thiolapillus</taxon>
    </lineage>
</organism>
<keyword evidence="6 11" id="KW-0573">Peptidoglycan synthesis</keyword>
<comment type="catalytic activity">
    <reaction evidence="1 11">
        <text>Hydrolysis of terminal non-reducing N-acetyl-D-hexosamine residues in N-acetyl-beta-D-hexosaminides.</text>
        <dbReference type="EC" id="3.2.1.52"/>
    </reaction>
</comment>
<feature type="binding site" evidence="11">
    <location>
        <begin position="168"/>
        <end position="169"/>
    </location>
    <ligand>
        <name>substrate</name>
    </ligand>
</feature>
<dbReference type="Pfam" id="PF00933">
    <property type="entry name" value="Glyco_hydro_3"/>
    <property type="match status" value="1"/>
</dbReference>
<dbReference type="Gene3D" id="3.20.20.300">
    <property type="entry name" value="Glycoside hydrolase, family 3, N-terminal domain"/>
    <property type="match status" value="1"/>
</dbReference>